<reference evidence="3" key="1">
    <citation type="submission" date="2016-11" db="EMBL/GenBank/DDBJ databases">
        <title>Comparative genomic and phenotypic analysis of Granulibacter bethesdensis clinical isolates from patients with chronic granulomatous disease.</title>
        <authorList>
            <person name="Zarember K.A."/>
            <person name="Porcella S.F."/>
            <person name="Chu J."/>
            <person name="Ding L."/>
            <person name="Dahlstrom E."/>
            <person name="Barbian K."/>
            <person name="Martens C."/>
            <person name="Sykora L."/>
            <person name="Kramer S."/>
            <person name="Pettinato A.M."/>
            <person name="Hong H."/>
            <person name="Wald G."/>
            <person name="Berg L.J."/>
            <person name="Rogge L.S."/>
            <person name="Greenberg D.E."/>
            <person name="Falcone E.L."/>
            <person name="Neves J.F."/>
            <person name="Simoes M.J."/>
            <person name="Casal M."/>
            <person name="Rodriguez-Lopez F.C."/>
            <person name="Zelazny A."/>
            <person name="Gallin J.I."/>
            <person name="Holland S.M."/>
        </authorList>
    </citation>
    <scope>NUCLEOTIDE SEQUENCE [LARGE SCALE GENOMIC DNA]</scope>
    <source>
        <strain evidence="3">NIH9.1</strain>
    </source>
</reference>
<dbReference type="AlphaFoldDB" id="A0AAC9P8S6"/>
<dbReference type="EMBL" id="CP018191">
    <property type="protein sequence ID" value="APH54334.1"/>
    <property type="molecule type" value="Genomic_DNA"/>
</dbReference>
<proteinExistence type="predicted"/>
<sequence>MISVRTLRKKPAMTEREHHPDYREGNSARPPEPSAERRAREAEALRANLLRRKAQQRARQAPSPSPTTAVTEPNETTGESPLLSPQRG</sequence>
<dbReference type="Proteomes" id="UP000182373">
    <property type="component" value="Chromosome"/>
</dbReference>
<evidence type="ECO:0000313" key="3">
    <source>
        <dbReference type="Proteomes" id="UP000182373"/>
    </source>
</evidence>
<evidence type="ECO:0000313" key="2">
    <source>
        <dbReference type="EMBL" id="APH54334.1"/>
    </source>
</evidence>
<feature type="compositionally biased region" description="Basic residues" evidence="1">
    <location>
        <begin position="1"/>
        <end position="11"/>
    </location>
</feature>
<feature type="region of interest" description="Disordered" evidence="1">
    <location>
        <begin position="1"/>
        <end position="88"/>
    </location>
</feature>
<name>A0AAC9P8S6_9PROT</name>
<feature type="compositionally biased region" description="Basic and acidic residues" evidence="1">
    <location>
        <begin position="34"/>
        <end position="44"/>
    </location>
</feature>
<protein>
    <submittedName>
        <fullName evidence="2">Uncharacterized protein</fullName>
    </submittedName>
</protein>
<accession>A0AAC9P8S6</accession>
<gene>
    <name evidence="2" type="ORF">GbCGDNIH9_8217</name>
</gene>
<feature type="compositionally biased region" description="Polar residues" evidence="1">
    <location>
        <begin position="67"/>
        <end position="79"/>
    </location>
</feature>
<organism evidence="2 3">
    <name type="scientific">Granulibacter bethesdensis</name>
    <dbReference type="NCBI Taxonomy" id="364410"/>
    <lineage>
        <taxon>Bacteria</taxon>
        <taxon>Pseudomonadati</taxon>
        <taxon>Pseudomonadota</taxon>
        <taxon>Alphaproteobacteria</taxon>
        <taxon>Acetobacterales</taxon>
        <taxon>Acetobacteraceae</taxon>
        <taxon>Granulibacter</taxon>
    </lineage>
</organism>
<evidence type="ECO:0000256" key="1">
    <source>
        <dbReference type="SAM" id="MobiDB-lite"/>
    </source>
</evidence>
<feature type="compositionally biased region" description="Basic and acidic residues" evidence="1">
    <location>
        <begin position="12"/>
        <end position="26"/>
    </location>
</feature>